<dbReference type="eggNOG" id="ENOG502ZX4K">
    <property type="taxonomic scope" value="Bacteria"/>
</dbReference>
<organism evidence="1 2">
    <name type="scientific">Thermobrachium celere DSM 8682</name>
    <dbReference type="NCBI Taxonomy" id="941824"/>
    <lineage>
        <taxon>Bacteria</taxon>
        <taxon>Bacillati</taxon>
        <taxon>Bacillota</taxon>
        <taxon>Clostridia</taxon>
        <taxon>Eubacteriales</taxon>
        <taxon>Clostridiaceae</taxon>
        <taxon>Thermobrachium</taxon>
    </lineage>
</organism>
<evidence type="ECO:0008006" key="3">
    <source>
        <dbReference type="Google" id="ProtNLM"/>
    </source>
</evidence>
<dbReference type="HOGENOM" id="CLU_181623_2_2_9"/>
<sequence>MKGVVDRIEGNMVVVVLDDEQVVEINIDDFEDKVKEGDVVFKRCLKWAVDYKETEKRKETVEKYLDLFEE</sequence>
<evidence type="ECO:0000313" key="1">
    <source>
        <dbReference type="EMBL" id="CDF57267.1"/>
    </source>
</evidence>
<protein>
    <recommendedName>
        <fullName evidence="3">DUF3006 domain-containing protein</fullName>
    </recommendedName>
</protein>
<dbReference type="InterPro" id="IPR021377">
    <property type="entry name" value="DUF3006"/>
</dbReference>
<dbReference type="Pfam" id="PF11213">
    <property type="entry name" value="DUF3006"/>
    <property type="match status" value="1"/>
</dbReference>
<evidence type="ECO:0000313" key="2">
    <source>
        <dbReference type="Proteomes" id="UP000014923"/>
    </source>
</evidence>
<proteinExistence type="predicted"/>
<name>R7RM73_9CLOT</name>
<dbReference type="AlphaFoldDB" id="R7RM73"/>
<dbReference type="EMBL" id="CAVN010000086">
    <property type="protein sequence ID" value="CDF57267.1"/>
    <property type="molecule type" value="Genomic_DNA"/>
</dbReference>
<keyword evidence="2" id="KW-1185">Reference proteome</keyword>
<accession>R7RM73</accession>
<dbReference type="Proteomes" id="UP000014923">
    <property type="component" value="Unassembled WGS sequence"/>
</dbReference>
<gene>
    <name evidence="1" type="ORF">TCEL_01181</name>
</gene>
<dbReference type="RefSeq" id="WP_018660272.1">
    <property type="nucleotide sequence ID" value="NZ_HF952018.1"/>
</dbReference>
<comment type="caution">
    <text evidence="1">The sequence shown here is derived from an EMBL/GenBank/DDBJ whole genome shotgun (WGS) entry which is preliminary data.</text>
</comment>
<reference evidence="1" key="1">
    <citation type="submission" date="2013-03" db="EMBL/GenBank/DDBJ databases">
        <title>Draft genome sequence of the hydrogen-ethanol-producing anaerobic alkalithermophilic Caloramator celere.</title>
        <authorList>
            <person name="Ciranna A."/>
            <person name="Larjo A."/>
            <person name="Kivisto A."/>
            <person name="Santala V."/>
            <person name="Roos C."/>
            <person name="Karp M."/>
        </authorList>
    </citation>
    <scope>NUCLEOTIDE SEQUENCE [LARGE SCALE GENOMIC DNA]</scope>
    <source>
        <strain evidence="1">DSM 8682</strain>
    </source>
</reference>